<feature type="compositionally biased region" description="Low complexity" evidence="1">
    <location>
        <begin position="794"/>
        <end position="803"/>
    </location>
</feature>
<feature type="region of interest" description="Disordered" evidence="1">
    <location>
        <begin position="679"/>
        <end position="872"/>
    </location>
</feature>
<dbReference type="RefSeq" id="XP_040803244.1">
    <property type="nucleotide sequence ID" value="XM_040944311.1"/>
</dbReference>
<evidence type="ECO:0000256" key="1">
    <source>
        <dbReference type="SAM" id="MobiDB-lite"/>
    </source>
</evidence>
<reference evidence="3 4" key="1">
    <citation type="submission" date="2018-02" db="EMBL/GenBank/DDBJ databases">
        <title>The genomes of Aspergillus section Nigri reveals drivers in fungal speciation.</title>
        <authorList>
            <consortium name="DOE Joint Genome Institute"/>
            <person name="Vesth T.C."/>
            <person name="Nybo J."/>
            <person name="Theobald S."/>
            <person name="Brandl J."/>
            <person name="Frisvad J.C."/>
            <person name="Nielsen K.F."/>
            <person name="Lyhne E.K."/>
            <person name="Kogle M.E."/>
            <person name="Kuo A."/>
            <person name="Riley R."/>
            <person name="Clum A."/>
            <person name="Nolan M."/>
            <person name="Lipzen A."/>
            <person name="Salamov A."/>
            <person name="Henrissat B."/>
            <person name="Wiebenga A."/>
            <person name="De vries R.P."/>
            <person name="Grigoriev I.V."/>
            <person name="Mortensen U.H."/>
            <person name="Andersen M.R."/>
            <person name="Baker S.E."/>
        </authorList>
    </citation>
    <scope>NUCLEOTIDE SEQUENCE [LARGE SCALE GENOMIC DNA]</scope>
    <source>
        <strain evidence="3 4">CBS 313.89</strain>
    </source>
</reference>
<dbReference type="Proteomes" id="UP000249789">
    <property type="component" value="Unassembled WGS sequence"/>
</dbReference>
<keyword evidence="4" id="KW-1185">Reference proteome</keyword>
<dbReference type="VEuPathDB" id="FungiDB:BO72DRAFT_446509"/>
<feature type="compositionally biased region" description="Low complexity" evidence="1">
    <location>
        <begin position="629"/>
        <end position="649"/>
    </location>
</feature>
<evidence type="ECO:0000256" key="2">
    <source>
        <dbReference type="SAM" id="SignalP"/>
    </source>
</evidence>
<proteinExistence type="predicted"/>
<evidence type="ECO:0000313" key="3">
    <source>
        <dbReference type="EMBL" id="RAK79234.1"/>
    </source>
</evidence>
<gene>
    <name evidence="3" type="ORF">BO72DRAFT_446509</name>
</gene>
<name>A0A8G1W3L6_9EURO</name>
<dbReference type="OrthoDB" id="2506204at2759"/>
<feature type="region of interest" description="Disordered" evidence="1">
    <location>
        <begin position="607"/>
        <end position="654"/>
    </location>
</feature>
<dbReference type="EMBL" id="KZ824634">
    <property type="protein sequence ID" value="RAK79234.1"/>
    <property type="molecule type" value="Genomic_DNA"/>
</dbReference>
<feature type="region of interest" description="Disordered" evidence="1">
    <location>
        <begin position="336"/>
        <end position="418"/>
    </location>
</feature>
<protein>
    <submittedName>
        <fullName evidence="3">Het-C-domain-containing protein</fullName>
    </submittedName>
</protein>
<sequence length="872" mass="96119">MAPRLNLGSHALLILGLLLVLLPAQTYAFGAGNIASISAVEGKNWRHGDIEDMLKTVAFIKGHKWTSTMVKRVYFGNWLRDYSQAMDVGTLKNLQADTIRILVWILSFMTFGYATAEFEVTSERLGVYRPEEHIDNPKDYADNQDARQYDKRLRGPIRQVELEIDPETGMKNYIANEGGDWTTSSGYIKYSLARSIHYGRTYTHGRDKGNEADLCEALRCLGQGLHTLEDFAAHTNYCELVLREMGFKNVFPHTGVNTELNVRGRRVFPLVTGTFGMVDFFHSVLGEATDHFTQSEVNEMDIALGDAQNNSSANALGAFTNLLGGIPGTKDLVEEAEELKRRSEAQESANRSGGARQGYGSSRGFEEDYGSSRSRGFDDYESSRSRGFDDEEPSSYRAGESARPQSSGGSGGSALQDFDPNKTIAQIYPILEFRDKVVRKLTSIIEKIPGLEAVVEKITETLTVFIMSLLAPFIRPIINAASKSLQTGSSGVIDASGQHQYEPWTDPDCTDPTHSMLSKDHFANILNEPAGQVASAILKYVAPRVLHAWENINISEEQVLDDCLKVFHHPALRDNRNEAHRTMFEAVETWVQSRSDRGSRLNDILSAEGVKSGKNTGGVPHTHGGSGNQSGHSQQHRPPSSQQQQQQSGVLPFGGLSNLPIPGISNLGGLNSAFSNLMVGGSSRNEEPEQTQSSTYQSSYQDEQTQSSTYQASYQSQQQSYQSQQQYSGQSYGSYEESRPYESRPSYPSSQGYDYSGSREEPHRHHQPRPAYPSQGYEHGGEPDGGRHPPGHFPPGRSSDSYGGNSGYGGGYSQGYEHGGKSDDGHHHHRHDDHLHHPPGHFPPGPSYDSYGGNSGYGGGYNQGYGSGEYRY</sequence>
<feature type="compositionally biased region" description="Basic and acidic residues" evidence="1">
    <location>
        <begin position="375"/>
        <end position="388"/>
    </location>
</feature>
<feature type="compositionally biased region" description="Gly residues" evidence="1">
    <location>
        <begin position="804"/>
        <end position="813"/>
    </location>
</feature>
<evidence type="ECO:0000313" key="4">
    <source>
        <dbReference type="Proteomes" id="UP000249789"/>
    </source>
</evidence>
<dbReference type="Pfam" id="PF07217">
    <property type="entry name" value="Het-C"/>
    <property type="match status" value="1"/>
</dbReference>
<dbReference type="GeneID" id="63861644"/>
<dbReference type="PANTHER" id="PTHR14905:SF7">
    <property type="entry name" value="VON WILLEBRAND FACTOR A DOMAIN-CONTAINING PROTEIN 7"/>
    <property type="match status" value="1"/>
</dbReference>
<dbReference type="AlphaFoldDB" id="A0A8G1W3L6"/>
<feature type="compositionally biased region" description="Low complexity" evidence="1">
    <location>
        <begin position="690"/>
        <end position="735"/>
    </location>
</feature>
<feature type="signal peptide" evidence="2">
    <location>
        <begin position="1"/>
        <end position="28"/>
    </location>
</feature>
<organism evidence="3 4">
    <name type="scientific">Aspergillus fijiensis CBS 313.89</name>
    <dbReference type="NCBI Taxonomy" id="1448319"/>
    <lineage>
        <taxon>Eukaryota</taxon>
        <taxon>Fungi</taxon>
        <taxon>Dikarya</taxon>
        <taxon>Ascomycota</taxon>
        <taxon>Pezizomycotina</taxon>
        <taxon>Eurotiomycetes</taxon>
        <taxon>Eurotiomycetidae</taxon>
        <taxon>Eurotiales</taxon>
        <taxon>Aspergillaceae</taxon>
        <taxon>Aspergillus</taxon>
    </lineage>
</organism>
<accession>A0A8G1W3L6</accession>
<dbReference type="InterPro" id="IPR052577">
    <property type="entry name" value="VWA7"/>
</dbReference>
<feature type="compositionally biased region" description="Gly residues" evidence="1">
    <location>
        <begin position="853"/>
        <end position="872"/>
    </location>
</feature>
<dbReference type="InterPro" id="IPR010816">
    <property type="entry name" value="Het-C"/>
</dbReference>
<dbReference type="PANTHER" id="PTHR14905">
    <property type="entry name" value="NG37"/>
    <property type="match status" value="1"/>
</dbReference>
<feature type="compositionally biased region" description="Basic and acidic residues" evidence="1">
    <location>
        <begin position="818"/>
        <end position="836"/>
    </location>
</feature>
<feature type="chain" id="PRO_5034669127" evidence="2">
    <location>
        <begin position="29"/>
        <end position="872"/>
    </location>
</feature>
<keyword evidence="2" id="KW-0732">Signal</keyword>